<evidence type="ECO:0000256" key="3">
    <source>
        <dbReference type="ARBA" id="ARBA00023125"/>
    </source>
</evidence>
<feature type="DNA-binding region" description="H-T-H motif" evidence="5">
    <location>
        <begin position="31"/>
        <end position="50"/>
    </location>
</feature>
<dbReference type="GO" id="GO:0003677">
    <property type="term" value="F:DNA binding"/>
    <property type="evidence" value="ECO:0007669"/>
    <property type="project" value="UniProtKB-UniRule"/>
</dbReference>
<sequence length="200" mass="22023">MPRRIDLDQRREQLAEAVWSTIRSEGIGAVSVRTVAAAAGVAVGSLRHVFPTRSDLLQFSAELMVTRATERIASTHFTGDRPEVALALLRHVLPLEPEARAELEVNIALIAEAPALPELRPIRDRAYRQVLALCEYVVTMLAPDLAAERASLEAKRLCALVDGVAAHLLADRPENDAAWALQVMREEIKRIEALTVERPA</sequence>
<dbReference type="SUPFAM" id="SSF46689">
    <property type="entry name" value="Homeodomain-like"/>
    <property type="match status" value="1"/>
</dbReference>
<dbReference type="KEGG" id="moj:D7D94_11155"/>
<dbReference type="OrthoDB" id="9816296at2"/>
<keyword evidence="3 5" id="KW-0238">DNA-binding</keyword>
<dbReference type="InterPro" id="IPR039538">
    <property type="entry name" value="BetI_C"/>
</dbReference>
<evidence type="ECO:0000256" key="5">
    <source>
        <dbReference type="PROSITE-ProRule" id="PRU00335"/>
    </source>
</evidence>
<keyword evidence="2" id="KW-0805">Transcription regulation</keyword>
<dbReference type="Gene3D" id="1.10.357.10">
    <property type="entry name" value="Tetracycline Repressor, domain 2"/>
    <property type="match status" value="1"/>
</dbReference>
<dbReference type="SUPFAM" id="SSF48498">
    <property type="entry name" value="Tetracyclin repressor-like, C-terminal domain"/>
    <property type="match status" value="1"/>
</dbReference>
<dbReference type="InterPro" id="IPR001647">
    <property type="entry name" value="HTH_TetR"/>
</dbReference>
<dbReference type="Pfam" id="PF00440">
    <property type="entry name" value="TetR_N"/>
    <property type="match status" value="1"/>
</dbReference>
<dbReference type="InterPro" id="IPR009057">
    <property type="entry name" value="Homeodomain-like_sf"/>
</dbReference>
<dbReference type="RefSeq" id="WP_156242682.1">
    <property type="nucleotide sequence ID" value="NZ_BAAAZL010000004.1"/>
</dbReference>
<keyword evidence="4" id="KW-0804">Transcription</keyword>
<reference evidence="7 8" key="1">
    <citation type="submission" date="2018-09" db="EMBL/GenBank/DDBJ databases">
        <title>Whole genome sequencing of Microbacterium oryzae strain MB-10T.</title>
        <authorList>
            <person name="Das S.K."/>
        </authorList>
    </citation>
    <scope>NUCLEOTIDE SEQUENCE [LARGE SCALE GENOMIC DNA]</scope>
    <source>
        <strain evidence="7 8">MB-10</strain>
    </source>
</reference>
<accession>A0A6I6DZF9</accession>
<proteinExistence type="predicted"/>
<dbReference type="PROSITE" id="PS50977">
    <property type="entry name" value="HTH_TETR_2"/>
    <property type="match status" value="1"/>
</dbReference>
<evidence type="ECO:0000313" key="8">
    <source>
        <dbReference type="Proteomes" id="UP000422989"/>
    </source>
</evidence>
<dbReference type="EMBL" id="CP032550">
    <property type="protein sequence ID" value="QGU28173.1"/>
    <property type="molecule type" value="Genomic_DNA"/>
</dbReference>
<protein>
    <submittedName>
        <fullName evidence="7">TetR family transcriptional regulator</fullName>
    </submittedName>
</protein>
<keyword evidence="8" id="KW-1185">Reference proteome</keyword>
<evidence type="ECO:0000313" key="7">
    <source>
        <dbReference type="EMBL" id="QGU28173.1"/>
    </source>
</evidence>
<dbReference type="AlphaFoldDB" id="A0A6I6DZF9"/>
<dbReference type="Pfam" id="PF13977">
    <property type="entry name" value="TetR_C_6"/>
    <property type="match status" value="1"/>
</dbReference>
<dbReference type="InterPro" id="IPR036271">
    <property type="entry name" value="Tet_transcr_reg_TetR-rel_C_sf"/>
</dbReference>
<evidence type="ECO:0000256" key="2">
    <source>
        <dbReference type="ARBA" id="ARBA00023015"/>
    </source>
</evidence>
<organism evidence="7 8">
    <name type="scientific">Microbacterium oryzae</name>
    <dbReference type="NCBI Taxonomy" id="743009"/>
    <lineage>
        <taxon>Bacteria</taxon>
        <taxon>Bacillati</taxon>
        <taxon>Actinomycetota</taxon>
        <taxon>Actinomycetes</taxon>
        <taxon>Micrococcales</taxon>
        <taxon>Microbacteriaceae</taxon>
        <taxon>Microbacterium</taxon>
    </lineage>
</organism>
<evidence type="ECO:0000256" key="1">
    <source>
        <dbReference type="ARBA" id="ARBA00022491"/>
    </source>
</evidence>
<name>A0A6I6DZF9_9MICO</name>
<gene>
    <name evidence="7" type="ORF">D7D94_11155</name>
</gene>
<feature type="domain" description="HTH tetR-type" evidence="6">
    <location>
        <begin position="8"/>
        <end position="68"/>
    </location>
</feature>
<keyword evidence="1" id="KW-0678">Repressor</keyword>
<evidence type="ECO:0000256" key="4">
    <source>
        <dbReference type="ARBA" id="ARBA00023163"/>
    </source>
</evidence>
<dbReference type="Proteomes" id="UP000422989">
    <property type="component" value="Chromosome"/>
</dbReference>
<evidence type="ECO:0000259" key="6">
    <source>
        <dbReference type="PROSITE" id="PS50977"/>
    </source>
</evidence>